<dbReference type="Pfam" id="PF26028">
    <property type="entry name" value="DUF8006"/>
    <property type="match status" value="1"/>
</dbReference>
<protein>
    <recommendedName>
        <fullName evidence="2">DUF8006 domain-containing protein</fullName>
    </recommendedName>
</protein>
<dbReference type="AlphaFoldDB" id="A0ABD5Q5R6"/>
<evidence type="ECO:0000313" key="3">
    <source>
        <dbReference type="EMBL" id="MFC4825576.1"/>
    </source>
</evidence>
<dbReference type="Proteomes" id="UP001595945">
    <property type="component" value="Unassembled WGS sequence"/>
</dbReference>
<feature type="domain" description="DUF8006" evidence="2">
    <location>
        <begin position="5"/>
        <end position="86"/>
    </location>
</feature>
<proteinExistence type="predicted"/>
<organism evidence="3 4">
    <name type="scientific">Halorussus aquaticus</name>
    <dbReference type="NCBI Taxonomy" id="2953748"/>
    <lineage>
        <taxon>Archaea</taxon>
        <taxon>Methanobacteriati</taxon>
        <taxon>Methanobacteriota</taxon>
        <taxon>Stenosarchaea group</taxon>
        <taxon>Halobacteria</taxon>
        <taxon>Halobacteriales</taxon>
        <taxon>Haladaptataceae</taxon>
        <taxon>Halorussus</taxon>
    </lineage>
</organism>
<dbReference type="RefSeq" id="WP_254268773.1">
    <property type="nucleotide sequence ID" value="NZ_CP100400.1"/>
</dbReference>
<dbReference type="GeneID" id="73043704"/>
<gene>
    <name evidence="3" type="ORF">ACFO9K_15050</name>
</gene>
<name>A0ABD5Q5R6_9EURY</name>
<feature type="transmembrane region" description="Helical" evidence="1">
    <location>
        <begin position="68"/>
        <end position="84"/>
    </location>
</feature>
<dbReference type="EMBL" id="JBHSHT010000002">
    <property type="protein sequence ID" value="MFC4825576.1"/>
    <property type="molecule type" value="Genomic_DNA"/>
</dbReference>
<evidence type="ECO:0000313" key="4">
    <source>
        <dbReference type="Proteomes" id="UP001595945"/>
    </source>
</evidence>
<sequence length="86" mass="9338">MLEFVPMPLIDDFLLKYNVGQVLLLAFVLSVVAAIPLGSRKVLSLNAITFGLLFVVVPSSLAPLHYKFLGIALLVVAPVLYVTARK</sequence>
<accession>A0ABD5Q5R6</accession>
<keyword evidence="1" id="KW-0812">Transmembrane</keyword>
<keyword evidence="4" id="KW-1185">Reference proteome</keyword>
<feature type="transmembrane region" description="Helical" evidence="1">
    <location>
        <begin position="45"/>
        <end position="62"/>
    </location>
</feature>
<keyword evidence="1" id="KW-0472">Membrane</keyword>
<reference evidence="3 4" key="1">
    <citation type="journal article" date="2019" name="Int. J. Syst. Evol. Microbiol.">
        <title>The Global Catalogue of Microorganisms (GCM) 10K type strain sequencing project: providing services to taxonomists for standard genome sequencing and annotation.</title>
        <authorList>
            <consortium name="The Broad Institute Genomics Platform"/>
            <consortium name="The Broad Institute Genome Sequencing Center for Infectious Disease"/>
            <person name="Wu L."/>
            <person name="Ma J."/>
        </authorList>
    </citation>
    <scope>NUCLEOTIDE SEQUENCE [LARGE SCALE GENOMIC DNA]</scope>
    <source>
        <strain evidence="3 4">XZYJ18</strain>
    </source>
</reference>
<keyword evidence="1" id="KW-1133">Transmembrane helix</keyword>
<evidence type="ECO:0000256" key="1">
    <source>
        <dbReference type="SAM" id="Phobius"/>
    </source>
</evidence>
<feature type="transmembrane region" description="Helical" evidence="1">
    <location>
        <begin position="20"/>
        <end position="38"/>
    </location>
</feature>
<comment type="caution">
    <text evidence="3">The sequence shown here is derived from an EMBL/GenBank/DDBJ whole genome shotgun (WGS) entry which is preliminary data.</text>
</comment>
<dbReference type="InterPro" id="IPR058319">
    <property type="entry name" value="DUF8006"/>
</dbReference>
<evidence type="ECO:0000259" key="2">
    <source>
        <dbReference type="Pfam" id="PF26028"/>
    </source>
</evidence>